<dbReference type="RefSeq" id="WP_350721768.1">
    <property type="nucleotide sequence ID" value="NZ_JBEPCO010000030.1"/>
</dbReference>
<reference evidence="1 2" key="1">
    <citation type="submission" date="2024-06" db="EMBL/GenBank/DDBJ databases">
        <title>The Natural Products Discovery Center: Release of the First 8490 Sequenced Strains for Exploring Actinobacteria Biosynthetic Diversity.</title>
        <authorList>
            <person name="Kalkreuter E."/>
            <person name="Kautsar S.A."/>
            <person name="Yang D."/>
            <person name="Bader C.D."/>
            <person name="Teijaro C.N."/>
            <person name="Fluegel L."/>
            <person name="Davis C.M."/>
            <person name="Simpson J.R."/>
            <person name="Lauterbach L."/>
            <person name="Steele A.D."/>
            <person name="Gui C."/>
            <person name="Meng S."/>
            <person name="Li G."/>
            <person name="Viehrig K."/>
            <person name="Ye F."/>
            <person name="Su P."/>
            <person name="Kiefer A.F."/>
            <person name="Nichols A."/>
            <person name="Cepeda A.J."/>
            <person name="Yan W."/>
            <person name="Fan B."/>
            <person name="Jiang Y."/>
            <person name="Adhikari A."/>
            <person name="Zheng C.-J."/>
            <person name="Schuster L."/>
            <person name="Cowan T.M."/>
            <person name="Smanski M.J."/>
            <person name="Chevrette M.G."/>
            <person name="De Carvalho L.P.S."/>
            <person name="Shen B."/>
        </authorList>
    </citation>
    <scope>NUCLEOTIDE SEQUENCE [LARGE SCALE GENOMIC DNA]</scope>
    <source>
        <strain evidence="1 2">NPDC000632</strain>
    </source>
</reference>
<organism evidence="1 2">
    <name type="scientific">Streptomyces flaveolus</name>
    <dbReference type="NCBI Taxonomy" id="67297"/>
    <lineage>
        <taxon>Bacteria</taxon>
        <taxon>Bacillati</taxon>
        <taxon>Actinomycetota</taxon>
        <taxon>Actinomycetes</taxon>
        <taxon>Kitasatosporales</taxon>
        <taxon>Streptomycetaceae</taxon>
        <taxon>Streptomyces</taxon>
    </lineage>
</organism>
<evidence type="ECO:0000313" key="2">
    <source>
        <dbReference type="Proteomes" id="UP001490330"/>
    </source>
</evidence>
<sequence length="88" mass="9434">MSPTLFVVGRAGILVPPKTLAPLRTRVHIGTFLFGNLHDPTVSGGFPRRFPGREMPLRRITSITQDSRMSTTGEAARCAVMASTGVAP</sequence>
<accession>A0ABV1VQL2</accession>
<proteinExistence type="predicted"/>
<dbReference type="Proteomes" id="UP001490330">
    <property type="component" value="Unassembled WGS sequence"/>
</dbReference>
<dbReference type="EMBL" id="JBEPCV010000051">
    <property type="protein sequence ID" value="MER6908787.1"/>
    <property type="molecule type" value="Genomic_DNA"/>
</dbReference>
<name>A0ABV1VQL2_9ACTN</name>
<comment type="caution">
    <text evidence="1">The sequence shown here is derived from an EMBL/GenBank/DDBJ whole genome shotgun (WGS) entry which is preliminary data.</text>
</comment>
<keyword evidence="2" id="KW-1185">Reference proteome</keyword>
<evidence type="ECO:0000313" key="1">
    <source>
        <dbReference type="EMBL" id="MER6908787.1"/>
    </source>
</evidence>
<gene>
    <name evidence="1" type="ORF">ABT322_34670</name>
</gene>
<protein>
    <submittedName>
        <fullName evidence="1">Uncharacterized protein</fullName>
    </submittedName>
</protein>